<dbReference type="InterPro" id="IPR050744">
    <property type="entry name" value="AI-2_Isomerase_LsrG"/>
</dbReference>
<reference evidence="2 3" key="1">
    <citation type="journal article" date="2012" name="J. Bacteriol.">
        <title>Genome Sequence of the Alkane-Degrading Bacterium Alcanivorax hongdengensis Type Strain A-11-3.</title>
        <authorList>
            <person name="Lai Q."/>
            <person name="Shao Z."/>
        </authorList>
    </citation>
    <scope>NUCLEOTIDE SEQUENCE [LARGE SCALE GENOMIC DNA]</scope>
    <source>
        <strain evidence="2 3">A-11-3</strain>
    </source>
</reference>
<feature type="domain" description="ABM" evidence="1">
    <location>
        <begin position="2"/>
        <end position="93"/>
    </location>
</feature>
<dbReference type="InterPro" id="IPR007138">
    <property type="entry name" value="ABM_dom"/>
</dbReference>
<evidence type="ECO:0000259" key="1">
    <source>
        <dbReference type="PROSITE" id="PS51725"/>
    </source>
</evidence>
<protein>
    <submittedName>
        <fullName evidence="2">Antibiotic biosynthesis monooxygenase</fullName>
    </submittedName>
</protein>
<gene>
    <name evidence="2" type="ORF">A11A3_12400</name>
</gene>
<dbReference type="GO" id="GO:0004497">
    <property type="term" value="F:monooxygenase activity"/>
    <property type="evidence" value="ECO:0007669"/>
    <property type="project" value="UniProtKB-KW"/>
</dbReference>
<keyword evidence="3" id="KW-1185">Reference proteome</keyword>
<accession>L0W9K2</accession>
<dbReference type="eggNOG" id="COG1359">
    <property type="taxonomic scope" value="Bacteria"/>
</dbReference>
<dbReference type="SUPFAM" id="SSF54909">
    <property type="entry name" value="Dimeric alpha+beta barrel"/>
    <property type="match status" value="1"/>
</dbReference>
<dbReference type="InterPro" id="IPR011008">
    <property type="entry name" value="Dimeric_a/b-barrel"/>
</dbReference>
<dbReference type="PANTHER" id="PTHR33336:SF15">
    <property type="entry name" value="ABM DOMAIN-CONTAINING PROTEIN"/>
    <property type="match status" value="1"/>
</dbReference>
<dbReference type="Proteomes" id="UP000010164">
    <property type="component" value="Unassembled WGS sequence"/>
</dbReference>
<comment type="caution">
    <text evidence="2">The sequence shown here is derived from an EMBL/GenBank/DDBJ whole genome shotgun (WGS) entry which is preliminary data.</text>
</comment>
<evidence type="ECO:0000313" key="3">
    <source>
        <dbReference type="Proteomes" id="UP000010164"/>
    </source>
</evidence>
<dbReference type="OrthoDB" id="9812754at2"/>
<dbReference type="EMBL" id="AMRJ01000021">
    <property type="protein sequence ID" value="EKF73641.1"/>
    <property type="molecule type" value="Genomic_DNA"/>
</dbReference>
<evidence type="ECO:0000313" key="2">
    <source>
        <dbReference type="EMBL" id="EKF73641.1"/>
    </source>
</evidence>
<name>L0W9K2_9GAMM</name>
<keyword evidence="2" id="KW-0503">Monooxygenase</keyword>
<organism evidence="2 3">
    <name type="scientific">Alcanivorax hongdengensis A-11-3</name>
    <dbReference type="NCBI Taxonomy" id="1177179"/>
    <lineage>
        <taxon>Bacteria</taxon>
        <taxon>Pseudomonadati</taxon>
        <taxon>Pseudomonadota</taxon>
        <taxon>Gammaproteobacteria</taxon>
        <taxon>Oceanospirillales</taxon>
        <taxon>Alcanivoracaceae</taxon>
        <taxon>Alcanivorax</taxon>
    </lineage>
</organism>
<dbReference type="Pfam" id="PF03992">
    <property type="entry name" value="ABM"/>
    <property type="match status" value="1"/>
</dbReference>
<dbReference type="PANTHER" id="PTHR33336">
    <property type="entry name" value="QUINOL MONOOXYGENASE YGIN-RELATED"/>
    <property type="match status" value="1"/>
</dbReference>
<dbReference type="PROSITE" id="PS51725">
    <property type="entry name" value="ABM"/>
    <property type="match status" value="1"/>
</dbReference>
<proteinExistence type="predicted"/>
<dbReference type="RefSeq" id="WP_008929652.1">
    <property type="nucleotide sequence ID" value="NZ_AMRJ01000021.1"/>
</dbReference>
<dbReference type="PATRIC" id="fig|1177179.3.peg.2470"/>
<dbReference type="AlphaFoldDB" id="L0W9K2"/>
<sequence length="93" mass="10304">MIVITATMKARPGQGDALVAEMNRIATEVEKEAGNHCYLVHQSLEEPDTVLIYEQYADQQAVAAHRDHMTELGGGLKDLLAGRPEIQLFSLKR</sequence>
<keyword evidence="2" id="KW-0560">Oxidoreductase</keyword>
<dbReference type="Gene3D" id="3.30.70.100">
    <property type="match status" value="1"/>
</dbReference>